<keyword evidence="1" id="KW-0472">Membrane</keyword>
<gene>
    <name evidence="2" type="ORF">HK105_208845</name>
</gene>
<keyword evidence="1" id="KW-1133">Transmembrane helix</keyword>
<feature type="transmembrane region" description="Helical" evidence="1">
    <location>
        <begin position="289"/>
        <end position="307"/>
    </location>
</feature>
<feature type="transmembrane region" description="Helical" evidence="1">
    <location>
        <begin position="142"/>
        <end position="162"/>
    </location>
</feature>
<feature type="transmembrane region" description="Helical" evidence="1">
    <location>
        <begin position="313"/>
        <end position="334"/>
    </location>
</feature>
<keyword evidence="3" id="KW-1185">Reference proteome</keyword>
<feature type="transmembrane region" description="Helical" evidence="1">
    <location>
        <begin position="105"/>
        <end position="130"/>
    </location>
</feature>
<protein>
    <submittedName>
        <fullName evidence="2">Uncharacterized protein</fullName>
    </submittedName>
</protein>
<accession>A0ABR4MWM1</accession>
<comment type="caution">
    <text evidence="2">The sequence shown here is derived from an EMBL/GenBank/DDBJ whole genome shotgun (WGS) entry which is preliminary data.</text>
</comment>
<evidence type="ECO:0000313" key="2">
    <source>
        <dbReference type="EMBL" id="KAL2911685.1"/>
    </source>
</evidence>
<evidence type="ECO:0000256" key="1">
    <source>
        <dbReference type="SAM" id="Phobius"/>
    </source>
</evidence>
<dbReference type="EMBL" id="JADGIZ020000093">
    <property type="protein sequence ID" value="KAL2911685.1"/>
    <property type="molecule type" value="Genomic_DNA"/>
</dbReference>
<feature type="transmembrane region" description="Helical" evidence="1">
    <location>
        <begin position="257"/>
        <end position="277"/>
    </location>
</feature>
<proteinExistence type="predicted"/>
<keyword evidence="1" id="KW-0812">Transmembrane</keyword>
<name>A0ABR4MWM1_9FUNG</name>
<feature type="transmembrane region" description="Helical" evidence="1">
    <location>
        <begin position="168"/>
        <end position="196"/>
    </location>
</feature>
<sequence length="352" mass="37126">MFNILLAVGIKMQLDGAVSSYAPLKAKCFSPTLLETPSSELPPFYRAGVPYLDHFMCMATFHDATQDPVNLLVTRTTVGPAVAFFMISAIESTRTGASLFVHWNAIVGLAVQVLGVGVAAPGLWVPTYAVTRPRYAGVLRPSLVWVVALLSGVTLVSMVAMPEMPGDMGLFTVSCFVFNLAPVVLPFVWAAAGLVLRLTLGPLVATSKAVRAGSRAAASVYETLAVAAGLYWVYGLVMFVGPLGVLPIGADWRVDPVAPLVDTGRLQAAVGLVRAFATAPQGPQAAGHFLLFDLVGVWAAMVLWAAFEDGLWAAAQMVVVSGLAGPGAAVLRYAGQRERRIGGLDERRGKAE</sequence>
<dbReference type="Proteomes" id="UP001527925">
    <property type="component" value="Unassembled WGS sequence"/>
</dbReference>
<reference evidence="2 3" key="1">
    <citation type="submission" date="2023-09" db="EMBL/GenBank/DDBJ databases">
        <title>Pangenome analysis of Batrachochytrium dendrobatidis and related Chytrids.</title>
        <authorList>
            <person name="Yacoub M.N."/>
            <person name="Stajich J.E."/>
            <person name="James T.Y."/>
        </authorList>
    </citation>
    <scope>NUCLEOTIDE SEQUENCE [LARGE SCALE GENOMIC DNA]</scope>
    <source>
        <strain evidence="2 3">JEL0888</strain>
    </source>
</reference>
<feature type="transmembrane region" description="Helical" evidence="1">
    <location>
        <begin position="216"/>
        <end position="237"/>
    </location>
</feature>
<organism evidence="2 3">
    <name type="scientific">Polyrhizophydium stewartii</name>
    <dbReference type="NCBI Taxonomy" id="2732419"/>
    <lineage>
        <taxon>Eukaryota</taxon>
        <taxon>Fungi</taxon>
        <taxon>Fungi incertae sedis</taxon>
        <taxon>Chytridiomycota</taxon>
        <taxon>Chytridiomycota incertae sedis</taxon>
        <taxon>Chytridiomycetes</taxon>
        <taxon>Rhizophydiales</taxon>
        <taxon>Rhizophydiales incertae sedis</taxon>
        <taxon>Polyrhizophydium</taxon>
    </lineage>
</organism>
<evidence type="ECO:0000313" key="3">
    <source>
        <dbReference type="Proteomes" id="UP001527925"/>
    </source>
</evidence>